<gene>
    <name evidence="2" type="ORF">MFLO_14973</name>
</gene>
<proteinExistence type="predicted"/>
<evidence type="ECO:0000313" key="3">
    <source>
        <dbReference type="Proteomes" id="UP000019249"/>
    </source>
</evidence>
<keyword evidence="1" id="KW-0732">Signal</keyword>
<feature type="chain" id="PRO_5046177905" evidence="1">
    <location>
        <begin position="21"/>
        <end position="176"/>
    </location>
</feature>
<protein>
    <submittedName>
        <fullName evidence="2">Protein with hydrophobic anchor</fullName>
    </submittedName>
</protein>
<reference evidence="2 3" key="1">
    <citation type="journal article" date="2014" name="Int. J. Syst. Evol. Microbiol.">
        <title>Listeria floridensis sp. nov., Listeria aquatica sp. nov., Listeria cornellensis sp. nov., Listeria riparia sp. nov. and Listeria grandensis sp. nov., from agricultural and natural environments.</title>
        <authorList>
            <person name="den Bakker H.C."/>
            <person name="Warchocki S."/>
            <person name="Wright E.M."/>
            <person name="Allred A.F."/>
            <person name="Ahlstrom C."/>
            <person name="Manuel C.S."/>
            <person name="Stasiewicz M.J."/>
            <person name="Burrell A."/>
            <person name="Roof S."/>
            <person name="Strawn L."/>
            <person name="Fortes E.D."/>
            <person name="Nightingale K.K."/>
            <person name="Kephart D."/>
            <person name="Wiedmann M."/>
        </authorList>
    </citation>
    <scope>NUCLEOTIDE SEQUENCE [LARGE SCALE GENOMIC DNA]</scope>
    <source>
        <strain evidence="2 3">FSL S10-1187</strain>
    </source>
</reference>
<feature type="signal peptide" evidence="1">
    <location>
        <begin position="1"/>
        <end position="20"/>
    </location>
</feature>
<dbReference type="RefSeq" id="WP_051993675.1">
    <property type="nucleotide sequence ID" value="NZ_AODF01000043.1"/>
</dbReference>
<sequence>MRKWLLRFLLIMLLALSGCATVTNTVKVGLDGKTDLSFDLKLAKLAGLFTGQVDEQVKEKLEQQGFSVEEKSKTHYLVKKTVKSSGKKSISKAKLKKYGVSVKETKGLFVNRYRIDAELDVPKLIQEHVSEGVSIPTGLFSQIDYTLVLDLPVKPAKSNADNIHGGKTHMGCAARC</sequence>
<dbReference type="Proteomes" id="UP000019249">
    <property type="component" value="Unassembled WGS sequence"/>
</dbReference>
<accession>A0ABN0RBR3</accession>
<evidence type="ECO:0000256" key="1">
    <source>
        <dbReference type="SAM" id="SignalP"/>
    </source>
</evidence>
<dbReference type="EMBL" id="AODF01000043">
    <property type="protein sequence ID" value="EUJ25736.1"/>
    <property type="molecule type" value="Genomic_DNA"/>
</dbReference>
<name>A0ABN0RBR3_9LIST</name>
<comment type="caution">
    <text evidence="2">The sequence shown here is derived from an EMBL/GenBank/DDBJ whole genome shotgun (WGS) entry which is preliminary data.</text>
</comment>
<organism evidence="2 3">
    <name type="scientific">Listeria floridensis FSL S10-1187</name>
    <dbReference type="NCBI Taxonomy" id="1265817"/>
    <lineage>
        <taxon>Bacteria</taxon>
        <taxon>Bacillati</taxon>
        <taxon>Bacillota</taxon>
        <taxon>Bacilli</taxon>
        <taxon>Bacillales</taxon>
        <taxon>Listeriaceae</taxon>
        <taxon>Listeria</taxon>
    </lineage>
</organism>
<evidence type="ECO:0000313" key="2">
    <source>
        <dbReference type="EMBL" id="EUJ25736.1"/>
    </source>
</evidence>
<keyword evidence="3" id="KW-1185">Reference proteome</keyword>
<dbReference type="PROSITE" id="PS51257">
    <property type="entry name" value="PROKAR_LIPOPROTEIN"/>
    <property type="match status" value="1"/>
</dbReference>